<dbReference type="SMART" id="SM00563">
    <property type="entry name" value="PlsC"/>
    <property type="match status" value="1"/>
</dbReference>
<name>A0A0H4I4Q2_9GAMM</name>
<dbReference type="PANTHER" id="PTHR10434:SF64">
    <property type="entry name" value="1-ACYL-SN-GLYCEROL-3-PHOSPHATE ACYLTRANSFERASE-RELATED"/>
    <property type="match status" value="1"/>
</dbReference>
<feature type="domain" description="Phospholipid/glycerol acyltransferase" evidence="7">
    <location>
        <begin position="70"/>
        <end position="183"/>
    </location>
</feature>
<organism evidence="8 9">
    <name type="scientific">Marinobacter psychrophilus</name>
    <dbReference type="NCBI Taxonomy" id="330734"/>
    <lineage>
        <taxon>Bacteria</taxon>
        <taxon>Pseudomonadati</taxon>
        <taxon>Pseudomonadota</taxon>
        <taxon>Gammaproteobacteria</taxon>
        <taxon>Pseudomonadales</taxon>
        <taxon>Marinobacteraceae</taxon>
        <taxon>Marinobacter</taxon>
    </lineage>
</organism>
<keyword evidence="6" id="KW-0812">Transmembrane</keyword>
<dbReference type="STRING" id="330734.ABA45_17845"/>
<dbReference type="Pfam" id="PF01553">
    <property type="entry name" value="Acyltransferase"/>
    <property type="match status" value="1"/>
</dbReference>
<keyword evidence="5 8" id="KW-0012">Acyltransferase</keyword>
<dbReference type="PATRIC" id="fig|330734.3.peg.3752"/>
<sequence length="243" mass="26855">MDTASQIARYALVLALMAPLLGGALVIAPFSDRLGRRMVRAWNQAFLSIFGISFEVQYDIGPEELQQGGIIVGLTQQSIIDPTVGFAAWDKPVKAIWNIEYALIPLFGWVSFILGWVIVRQSPSQSKRQIEKAAKYAANGGLVYLSAEGKRSVDGSLSPYKKGPVVMAISAQVPLCPVYIAGSRQCMPPGAWKIRPGKIIMRYLAPIPTTGMTYEDRHSLLEHLRIVGEKEHSRWVNDRESVT</sequence>
<keyword evidence="6" id="KW-0472">Membrane</keyword>
<feature type="transmembrane region" description="Helical" evidence="6">
    <location>
        <begin position="101"/>
        <end position="119"/>
    </location>
</feature>
<evidence type="ECO:0000313" key="9">
    <source>
        <dbReference type="Proteomes" id="UP000036406"/>
    </source>
</evidence>
<feature type="transmembrane region" description="Helical" evidence="6">
    <location>
        <begin position="7"/>
        <end position="30"/>
    </location>
</feature>
<keyword evidence="4" id="KW-0443">Lipid metabolism</keyword>
<keyword evidence="3 8" id="KW-0808">Transferase</keyword>
<dbReference type="KEGG" id="mpq:ABA45_17845"/>
<dbReference type="PANTHER" id="PTHR10434">
    <property type="entry name" value="1-ACYL-SN-GLYCEROL-3-PHOSPHATE ACYLTRANSFERASE"/>
    <property type="match status" value="1"/>
</dbReference>
<keyword evidence="6" id="KW-1133">Transmembrane helix</keyword>
<reference evidence="8 9" key="1">
    <citation type="submission" date="2015-05" db="EMBL/GenBank/DDBJ databases">
        <title>Complete genome of Marinobacter psychrophilus strain 20041T isolated from sea-ice of the Canadian Basin.</title>
        <authorList>
            <person name="Song L."/>
            <person name="Ren L."/>
            <person name="Yu Y."/>
            <person name="Wang X."/>
        </authorList>
    </citation>
    <scope>NUCLEOTIDE SEQUENCE [LARGE SCALE GENOMIC DNA]</scope>
    <source>
        <strain evidence="8 9">20041</strain>
    </source>
</reference>
<protein>
    <submittedName>
        <fullName evidence="8">Acyl-phosphate glycerol 3-phosphate acyltransferase</fullName>
    </submittedName>
</protein>
<evidence type="ECO:0000256" key="4">
    <source>
        <dbReference type="ARBA" id="ARBA00023098"/>
    </source>
</evidence>
<evidence type="ECO:0000256" key="1">
    <source>
        <dbReference type="ARBA" id="ARBA00005189"/>
    </source>
</evidence>
<comment type="pathway">
    <text evidence="1">Lipid metabolism.</text>
</comment>
<proteinExistence type="predicted"/>
<evidence type="ECO:0000256" key="5">
    <source>
        <dbReference type="ARBA" id="ARBA00023315"/>
    </source>
</evidence>
<dbReference type="EMBL" id="CP011494">
    <property type="protein sequence ID" value="AKO54071.1"/>
    <property type="molecule type" value="Genomic_DNA"/>
</dbReference>
<dbReference type="RefSeq" id="WP_048388423.1">
    <property type="nucleotide sequence ID" value="NZ_CP011494.1"/>
</dbReference>
<dbReference type="Proteomes" id="UP000036406">
    <property type="component" value="Chromosome"/>
</dbReference>
<evidence type="ECO:0000256" key="2">
    <source>
        <dbReference type="ARBA" id="ARBA00022516"/>
    </source>
</evidence>
<dbReference type="SUPFAM" id="SSF69593">
    <property type="entry name" value="Glycerol-3-phosphate (1)-acyltransferase"/>
    <property type="match status" value="1"/>
</dbReference>
<evidence type="ECO:0000259" key="7">
    <source>
        <dbReference type="SMART" id="SM00563"/>
    </source>
</evidence>
<evidence type="ECO:0000256" key="3">
    <source>
        <dbReference type="ARBA" id="ARBA00022679"/>
    </source>
</evidence>
<keyword evidence="2" id="KW-0444">Lipid biosynthesis</keyword>
<gene>
    <name evidence="8" type="ORF">ABA45_17845</name>
</gene>
<dbReference type="CDD" id="cd07989">
    <property type="entry name" value="LPLAT_AGPAT-like"/>
    <property type="match status" value="1"/>
</dbReference>
<dbReference type="GO" id="GO:0006654">
    <property type="term" value="P:phosphatidic acid biosynthetic process"/>
    <property type="evidence" value="ECO:0007669"/>
    <property type="project" value="TreeGrafter"/>
</dbReference>
<evidence type="ECO:0000313" key="8">
    <source>
        <dbReference type="EMBL" id="AKO54071.1"/>
    </source>
</evidence>
<keyword evidence="9" id="KW-1185">Reference proteome</keyword>
<evidence type="ECO:0000256" key="6">
    <source>
        <dbReference type="SAM" id="Phobius"/>
    </source>
</evidence>
<dbReference type="AlphaFoldDB" id="A0A0H4I4Q2"/>
<dbReference type="GO" id="GO:0003841">
    <property type="term" value="F:1-acylglycerol-3-phosphate O-acyltransferase activity"/>
    <property type="evidence" value="ECO:0007669"/>
    <property type="project" value="TreeGrafter"/>
</dbReference>
<accession>A0A0H4I4Q2</accession>
<dbReference type="InterPro" id="IPR002123">
    <property type="entry name" value="Plipid/glycerol_acylTrfase"/>
</dbReference>